<organism evidence="1 2">
    <name type="scientific">Trichinella nelsoni</name>
    <dbReference type="NCBI Taxonomy" id="6336"/>
    <lineage>
        <taxon>Eukaryota</taxon>
        <taxon>Metazoa</taxon>
        <taxon>Ecdysozoa</taxon>
        <taxon>Nematoda</taxon>
        <taxon>Enoplea</taxon>
        <taxon>Dorylaimia</taxon>
        <taxon>Trichinellida</taxon>
        <taxon>Trichinellidae</taxon>
        <taxon>Trichinella</taxon>
    </lineage>
</organism>
<name>A0A0V0SEG4_9BILA</name>
<dbReference type="AlphaFoldDB" id="A0A0V0SEG4"/>
<comment type="caution">
    <text evidence="1">The sequence shown here is derived from an EMBL/GenBank/DDBJ whole genome shotgun (WGS) entry which is preliminary data.</text>
</comment>
<keyword evidence="2" id="KW-1185">Reference proteome</keyword>
<protein>
    <submittedName>
        <fullName evidence="1">Uncharacterized protein</fullName>
    </submittedName>
</protein>
<dbReference type="EMBL" id="JYDL01000013">
    <property type="protein sequence ID" value="KRX25166.1"/>
    <property type="molecule type" value="Genomic_DNA"/>
</dbReference>
<evidence type="ECO:0000313" key="1">
    <source>
        <dbReference type="EMBL" id="KRX25166.1"/>
    </source>
</evidence>
<sequence>MKKIFESCWKHFEQTQLYRSSPQITNESLNNSSRPHSRGRSRLVARLWWIRGGVHYKPPGLELSVLGLFLHFVL</sequence>
<reference evidence="1 2" key="1">
    <citation type="submission" date="2015-01" db="EMBL/GenBank/DDBJ databases">
        <title>Evolution of Trichinella species and genotypes.</title>
        <authorList>
            <person name="Korhonen P.K."/>
            <person name="Edoardo P."/>
            <person name="Giuseppe L.R."/>
            <person name="Gasser R.B."/>
        </authorList>
    </citation>
    <scope>NUCLEOTIDE SEQUENCE [LARGE SCALE GENOMIC DNA]</scope>
    <source>
        <strain evidence="1">ISS37</strain>
    </source>
</reference>
<dbReference type="Proteomes" id="UP000054630">
    <property type="component" value="Unassembled WGS sequence"/>
</dbReference>
<accession>A0A0V0SEG4</accession>
<gene>
    <name evidence="1" type="ORF">T07_6920</name>
</gene>
<evidence type="ECO:0000313" key="2">
    <source>
        <dbReference type="Proteomes" id="UP000054630"/>
    </source>
</evidence>
<proteinExistence type="predicted"/>